<accession>A0A422NIR1</accession>
<reference evidence="2 3" key="1">
    <citation type="journal article" date="2018" name="BMC Genomics">
        <title>Genomic comparison of Trypanosoma conorhini and Trypanosoma rangeli to Trypanosoma cruzi strains of high and low virulence.</title>
        <authorList>
            <person name="Bradwell K.R."/>
            <person name="Koparde V.N."/>
            <person name="Matveyev A.V."/>
            <person name="Serrano M.G."/>
            <person name="Alves J.M."/>
            <person name="Parikh H."/>
            <person name="Huang B."/>
            <person name="Lee V."/>
            <person name="Espinosa-Alvarez O."/>
            <person name="Ortiz P.A."/>
            <person name="Costa-Martins A.G."/>
            <person name="Teixeira M.M."/>
            <person name="Buck G.A."/>
        </authorList>
    </citation>
    <scope>NUCLEOTIDE SEQUENCE [LARGE SCALE GENOMIC DNA]</scope>
    <source>
        <strain evidence="2 3">AM80</strain>
    </source>
</reference>
<proteinExistence type="predicted"/>
<dbReference type="GeneID" id="40328495"/>
<dbReference type="VEuPathDB" id="TriTrypDB:TRSC58_04078"/>
<dbReference type="RefSeq" id="XP_029238640.1">
    <property type="nucleotide sequence ID" value="XM_029381485.1"/>
</dbReference>
<feature type="signal peptide" evidence="1">
    <location>
        <begin position="1"/>
        <end position="22"/>
    </location>
</feature>
<name>A0A422NIR1_TRYRA</name>
<dbReference type="EMBL" id="MKGL01000136">
    <property type="protein sequence ID" value="RNF05363.1"/>
    <property type="molecule type" value="Genomic_DNA"/>
</dbReference>
<keyword evidence="1" id="KW-0732">Signal</keyword>
<dbReference type="Proteomes" id="UP000283634">
    <property type="component" value="Unassembled WGS sequence"/>
</dbReference>
<evidence type="ECO:0000313" key="2">
    <source>
        <dbReference type="EMBL" id="RNF05363.1"/>
    </source>
</evidence>
<protein>
    <submittedName>
        <fullName evidence="2">Uncharacterized protein</fullName>
    </submittedName>
</protein>
<keyword evidence="3" id="KW-1185">Reference proteome</keyword>
<gene>
    <name evidence="2" type="ORF">TraAM80_04562</name>
</gene>
<comment type="caution">
    <text evidence="2">The sequence shown here is derived from an EMBL/GenBank/DDBJ whole genome shotgun (WGS) entry which is preliminary data.</text>
</comment>
<dbReference type="OrthoDB" id="251251at2759"/>
<dbReference type="OMA" id="CEMIIES"/>
<feature type="chain" id="PRO_5019414166" evidence="1">
    <location>
        <begin position="23"/>
        <end position="618"/>
    </location>
</feature>
<evidence type="ECO:0000313" key="3">
    <source>
        <dbReference type="Proteomes" id="UP000283634"/>
    </source>
</evidence>
<evidence type="ECO:0000256" key="1">
    <source>
        <dbReference type="SAM" id="SignalP"/>
    </source>
</evidence>
<sequence length="618" mass="67682">MRCAGCCRVVVSAAATTAIVSAAPFCLRRGVSTDGRATVAPPNTGLQAMLQQLRRRFHRDAPGANDAAAEKLGEAAVESRPRAPALRQIITECEEMCDAERPVVCSMAEWSEAVHLLLYAMARAGREAVDDGVTTRETSTPWCVALRLFLHSPPAQGASDAEKPFAHSLASGVSLLRCCVRHGAPLHVGRAVYQTLRSSVSVTSETPLTGWHVPYARFLLLKAAEEEEAVATVPLALHKEALRVLLLDAAEDGEMLQPAGLLLSLEVLRRLVTWGGAAGENDNMQHKVGASGVEDALWCRLQRGADIVVVARDVCCCVLRNRHASHAMKREAFCRFIAVGMRLSLEELHPFLCSVHRNDGPATAHKKTALPFLLETLQAVTEILSGVVADVEAVGDVLAEPSEGATPSRSPATPCFASVWLVDHILQGLASLQRQAITADGAKESRRCAVEAWTRCTRAALRCLQRVLLHLPDGRCKSLRRQQREQQHARQQAFCMLFHAALNGVFHSLAESESPALAQPQFLDVVSTLMQAYREHDWRWPSVDVCIECLHAWRRHSVLRRVFCEAQRRDERRWHAERRRNGNSACPVNDLSTIPTPMASVAASLNMLCSGALRVSAR</sequence>
<organism evidence="2 3">
    <name type="scientific">Trypanosoma rangeli</name>
    <dbReference type="NCBI Taxonomy" id="5698"/>
    <lineage>
        <taxon>Eukaryota</taxon>
        <taxon>Discoba</taxon>
        <taxon>Euglenozoa</taxon>
        <taxon>Kinetoplastea</taxon>
        <taxon>Metakinetoplastina</taxon>
        <taxon>Trypanosomatida</taxon>
        <taxon>Trypanosomatidae</taxon>
        <taxon>Trypanosoma</taxon>
        <taxon>Herpetosoma</taxon>
    </lineage>
</organism>
<dbReference type="AlphaFoldDB" id="A0A422NIR1"/>